<name>A0ABW5SHD4_9FLAO</name>
<dbReference type="InterPro" id="IPR016833">
    <property type="entry name" value="Put_Na-Bile_cotransptr"/>
</dbReference>
<reference evidence="3" key="1">
    <citation type="journal article" date="2019" name="Int. J. Syst. Evol. Microbiol.">
        <title>The Global Catalogue of Microorganisms (GCM) 10K type strain sequencing project: providing services to taxonomists for standard genome sequencing and annotation.</title>
        <authorList>
            <consortium name="The Broad Institute Genomics Platform"/>
            <consortium name="The Broad Institute Genome Sequencing Center for Infectious Disease"/>
            <person name="Wu L."/>
            <person name="Ma J."/>
        </authorList>
    </citation>
    <scope>NUCLEOTIDE SEQUENCE [LARGE SCALE GENOMIC DNA]</scope>
    <source>
        <strain evidence="3">KCTC 42255</strain>
    </source>
</reference>
<keyword evidence="3" id="KW-1185">Reference proteome</keyword>
<feature type="transmembrane region" description="Helical" evidence="1">
    <location>
        <begin position="159"/>
        <end position="176"/>
    </location>
</feature>
<proteinExistence type="predicted"/>
<protein>
    <submittedName>
        <fullName evidence="2">Bile acid:sodium symporter family protein</fullName>
    </submittedName>
</protein>
<feature type="transmembrane region" description="Helical" evidence="1">
    <location>
        <begin position="124"/>
        <end position="147"/>
    </location>
</feature>
<keyword evidence="1" id="KW-0472">Membrane</keyword>
<feature type="transmembrane region" description="Helical" evidence="1">
    <location>
        <begin position="225"/>
        <end position="246"/>
    </location>
</feature>
<dbReference type="PANTHER" id="PTHR18640">
    <property type="entry name" value="SOLUTE CARRIER FAMILY 10 MEMBER 7"/>
    <property type="match status" value="1"/>
</dbReference>
<evidence type="ECO:0000256" key="1">
    <source>
        <dbReference type="SAM" id="Phobius"/>
    </source>
</evidence>
<dbReference type="Proteomes" id="UP001597357">
    <property type="component" value="Unassembled WGS sequence"/>
</dbReference>
<keyword evidence="1" id="KW-1133">Transmembrane helix</keyword>
<dbReference type="PANTHER" id="PTHR18640:SF5">
    <property type="entry name" value="SODIUM_BILE ACID COTRANSPORTER 7"/>
    <property type="match status" value="1"/>
</dbReference>
<dbReference type="Pfam" id="PF13593">
    <property type="entry name" value="SBF_like"/>
    <property type="match status" value="1"/>
</dbReference>
<dbReference type="PIRSF" id="PIRSF026166">
    <property type="entry name" value="UCP026166"/>
    <property type="match status" value="1"/>
</dbReference>
<feature type="transmembrane region" description="Helical" evidence="1">
    <location>
        <begin position="93"/>
        <end position="117"/>
    </location>
</feature>
<feature type="transmembrane region" description="Helical" evidence="1">
    <location>
        <begin position="62"/>
        <end position="81"/>
    </location>
</feature>
<accession>A0ABW5SHD4</accession>
<feature type="transmembrane region" description="Helical" evidence="1">
    <location>
        <begin position="31"/>
        <end position="50"/>
    </location>
</feature>
<dbReference type="Gene3D" id="1.20.1530.20">
    <property type="match status" value="1"/>
</dbReference>
<evidence type="ECO:0000313" key="2">
    <source>
        <dbReference type="EMBL" id="MFD2698689.1"/>
    </source>
</evidence>
<sequence>MKVNWFVVALLSAIGLSFIYPEASRSNWLESVINYGIGLIFFFYGLKLPFQTLKKGLQNTRLHILIQSFTFLVFPLLVLAFHPLLKGTDFEVYWFGFFFLACLPSTVSSSVVMVSLARGNVPAAIFNASISGIIGVFVTPLWINLFLTNSAQGISFNEVIVKLVVQILLPLCLGFLIQQSVKKKIAPYLHYLPLFDKTIITLLVYQSFGTSYLAGVFDSVTIPELAIIMLLVLLLFFVIYFSLGALGRSLNFAIKDQITARFCGSKKSLVHGSAMAKIIFSSSPLLGLWLLPLMIYHISQLIIVAYIADKQMTSKS</sequence>
<keyword evidence="1" id="KW-0812">Transmembrane</keyword>
<evidence type="ECO:0000313" key="3">
    <source>
        <dbReference type="Proteomes" id="UP001597357"/>
    </source>
</evidence>
<dbReference type="EMBL" id="JBHULZ010000041">
    <property type="protein sequence ID" value="MFD2698689.1"/>
    <property type="molecule type" value="Genomic_DNA"/>
</dbReference>
<feature type="transmembrane region" description="Helical" evidence="1">
    <location>
        <begin position="285"/>
        <end position="308"/>
    </location>
</feature>
<comment type="caution">
    <text evidence="2">The sequence shown here is derived from an EMBL/GenBank/DDBJ whole genome shotgun (WGS) entry which is preliminary data.</text>
</comment>
<dbReference type="RefSeq" id="WP_379048530.1">
    <property type="nucleotide sequence ID" value="NZ_JBHULZ010000041.1"/>
</dbReference>
<organism evidence="2 3">
    <name type="scientific">Mesonia sediminis</name>
    <dbReference type="NCBI Taxonomy" id="1703946"/>
    <lineage>
        <taxon>Bacteria</taxon>
        <taxon>Pseudomonadati</taxon>
        <taxon>Bacteroidota</taxon>
        <taxon>Flavobacteriia</taxon>
        <taxon>Flavobacteriales</taxon>
        <taxon>Flavobacteriaceae</taxon>
        <taxon>Mesonia</taxon>
    </lineage>
</organism>
<dbReference type="InterPro" id="IPR038770">
    <property type="entry name" value="Na+/solute_symporter_sf"/>
</dbReference>
<gene>
    <name evidence="2" type="ORF">ACFSQ0_11860</name>
</gene>